<gene>
    <name evidence="5" type="ordered locus">A2cp1_1914</name>
</gene>
<evidence type="ECO:0000256" key="2">
    <source>
        <dbReference type="ARBA" id="ARBA00022723"/>
    </source>
</evidence>
<dbReference type="Pfam" id="PF00092">
    <property type="entry name" value="VWA"/>
    <property type="match status" value="1"/>
</dbReference>
<evidence type="ECO:0000256" key="3">
    <source>
        <dbReference type="ARBA" id="ARBA00023008"/>
    </source>
</evidence>
<dbReference type="Gene3D" id="3.40.50.410">
    <property type="entry name" value="von Willebrand factor, type A domain"/>
    <property type="match status" value="1"/>
</dbReference>
<keyword evidence="2" id="KW-0479">Metal-binding</keyword>
<dbReference type="InterPro" id="IPR036465">
    <property type="entry name" value="vWFA_dom_sf"/>
</dbReference>
<accession>B8J766</accession>
<name>B8J766_ANAD2</name>
<dbReference type="PANTHER" id="PTHR11474">
    <property type="entry name" value="TYROSINASE FAMILY MEMBER"/>
    <property type="match status" value="1"/>
</dbReference>
<comment type="similarity">
    <text evidence="1">Belongs to the tyrosinase family.</text>
</comment>
<organism evidence="5 6">
    <name type="scientific">Anaeromyxobacter dehalogenans (strain ATCC BAA-258 / DSM 21875 / 2CP-1)</name>
    <dbReference type="NCBI Taxonomy" id="455488"/>
    <lineage>
        <taxon>Bacteria</taxon>
        <taxon>Pseudomonadati</taxon>
        <taxon>Myxococcota</taxon>
        <taxon>Myxococcia</taxon>
        <taxon>Myxococcales</taxon>
        <taxon>Cystobacterineae</taxon>
        <taxon>Anaeromyxobacteraceae</taxon>
        <taxon>Anaeromyxobacter</taxon>
    </lineage>
</organism>
<dbReference type="KEGG" id="acp:A2cp1_1914"/>
<dbReference type="InterPro" id="IPR002035">
    <property type="entry name" value="VWF_A"/>
</dbReference>
<dbReference type="InterPro" id="IPR017868">
    <property type="entry name" value="Filamin/ABP280_repeat-like"/>
</dbReference>
<dbReference type="Proteomes" id="UP000007089">
    <property type="component" value="Chromosome"/>
</dbReference>
<keyword evidence="3" id="KW-0186">Copper</keyword>
<dbReference type="AlphaFoldDB" id="B8J766"/>
<dbReference type="InterPro" id="IPR002227">
    <property type="entry name" value="Tyrosinase_Cu-bd"/>
</dbReference>
<feature type="domain" description="VWFA" evidence="4">
    <location>
        <begin position="344"/>
        <end position="533"/>
    </location>
</feature>
<dbReference type="PROSITE" id="PS50194">
    <property type="entry name" value="FILAMIN_REPEAT"/>
    <property type="match status" value="1"/>
</dbReference>
<dbReference type="SUPFAM" id="SSF53300">
    <property type="entry name" value="vWA-like"/>
    <property type="match status" value="1"/>
</dbReference>
<dbReference type="SUPFAM" id="SSF48056">
    <property type="entry name" value="Di-copper centre-containing domain"/>
    <property type="match status" value="1"/>
</dbReference>
<evidence type="ECO:0000256" key="1">
    <source>
        <dbReference type="ARBA" id="ARBA00009928"/>
    </source>
</evidence>
<dbReference type="HOGENOM" id="CLU_328645_0_0_7"/>
<reference evidence="5" key="1">
    <citation type="submission" date="2009-01" db="EMBL/GenBank/DDBJ databases">
        <title>Complete sequence of Anaeromyxobacter dehalogenans 2CP-1.</title>
        <authorList>
            <consortium name="US DOE Joint Genome Institute"/>
            <person name="Lucas S."/>
            <person name="Copeland A."/>
            <person name="Lapidus A."/>
            <person name="Glavina del Rio T."/>
            <person name="Dalin E."/>
            <person name="Tice H."/>
            <person name="Bruce D."/>
            <person name="Goodwin L."/>
            <person name="Pitluck S."/>
            <person name="Saunders E."/>
            <person name="Brettin T."/>
            <person name="Detter J.C."/>
            <person name="Han C."/>
            <person name="Larimer F."/>
            <person name="Land M."/>
            <person name="Hauser L."/>
            <person name="Kyrpides N."/>
            <person name="Ovchinnikova G."/>
            <person name="Beliaev A.S."/>
            <person name="Richardson P."/>
        </authorList>
    </citation>
    <scope>NUCLEOTIDE SEQUENCE</scope>
    <source>
        <strain evidence="5">2CP-1</strain>
    </source>
</reference>
<dbReference type="PROSITE" id="PS00498">
    <property type="entry name" value="TYROSINASE_2"/>
    <property type="match status" value="1"/>
</dbReference>
<dbReference type="Pfam" id="PF00264">
    <property type="entry name" value="Tyrosinase"/>
    <property type="match status" value="2"/>
</dbReference>
<keyword evidence="6" id="KW-1185">Reference proteome</keyword>
<evidence type="ECO:0000259" key="4">
    <source>
        <dbReference type="PROSITE" id="PS50234"/>
    </source>
</evidence>
<sequence length="874" mass="94781">MRCRKNYRDLDAAERDRLVQALHHAKAAGVVDQFASEHEAHFSHGIHTSSHFLPWHREFIRRFEDALRTYHPQVTLPYWNSVVDRSPSDSLWDGPFLGQFDSAWNLDRALGSDTLPTEGQLNTALGRGTYDTFWPDLEVNLHNAPHRWVAGKMAQRDSPHDPVFYLHHCWIDLLWAQWQLGHPTAPFVSSGAGAGLTDPLMGYTTTPADVLDHRTINVYRYPPGFVQDTPRVTLDTPVVNFIEVPAGETRMGAAVFSLDACETLHFTVVNGPVVTAGPPGTFGLPGSPGPADPHVDEKGRVWFTYTATAAGDVSEGAATIRCDETGDQFAVALRANTIARPTAAMVMVLDRSNSMTFDSGVGAGVTRADVLRFSAPTAVVVLEDTNAMAVCSFDHDAHPGIPMTEAAGAGKLTISAAIQSYAPNPNGWTSIGEGVALAHGIVAPVTDHEVKALVVLTDGEENHGPHARRYIHDVEDLIASLNGRVYAIGLGRAEILNPVALQALCSGNRGYLLMTGDLTPDATYRVAKYYQQIFAGVTNHDIVLDPQGYVGPGPEVRIPFWLADTDISAKAFLLAPAPHAIRFRLETPDGDIIDPAVASAHPTLAFEAGHQVALYRLGLPVPLGGKSAHAGRWYARLGVENAGYKRYLSSLEDRSAGRATAAAHGILYNFNVHAYSNLRMRATLSQTSNVPGASLGVRAVLTEYGLPVAGRAHCRAELTRPDGAASTLPMPEVQPGAFETSFTAHAHGIYPLRILAEGRTLRGLPFTREQLLTGAVWRGGDDAPTVKDDPDRDRDRVCSLVACVLRSRGVLGVLSQQGIDPEELRRCLAEYCRKPSPGEPSHLASSDVEGRLRVILRDENTLRAVMEMIRPALE</sequence>
<dbReference type="EMBL" id="CP001359">
    <property type="protein sequence ID" value="ACL65256.1"/>
    <property type="molecule type" value="Genomic_DNA"/>
</dbReference>
<dbReference type="CDD" id="cd00198">
    <property type="entry name" value="vWFA"/>
    <property type="match status" value="1"/>
</dbReference>
<dbReference type="GO" id="GO:0046872">
    <property type="term" value="F:metal ion binding"/>
    <property type="evidence" value="ECO:0007669"/>
    <property type="project" value="UniProtKB-KW"/>
</dbReference>
<dbReference type="InterPro" id="IPR050316">
    <property type="entry name" value="Tyrosinase/Hemocyanin"/>
</dbReference>
<dbReference type="SMART" id="SM00327">
    <property type="entry name" value="VWA"/>
    <property type="match status" value="1"/>
</dbReference>
<proteinExistence type="inferred from homology"/>
<dbReference type="PANTHER" id="PTHR11474:SF126">
    <property type="entry name" value="TYROSINASE-LIKE PROTEIN TYR-1-RELATED"/>
    <property type="match status" value="1"/>
</dbReference>
<evidence type="ECO:0000313" key="6">
    <source>
        <dbReference type="Proteomes" id="UP000007089"/>
    </source>
</evidence>
<protein>
    <submittedName>
        <fullName evidence="5">Tyrosinase</fullName>
    </submittedName>
</protein>
<dbReference type="InterPro" id="IPR008922">
    <property type="entry name" value="Di-copper_centre_dom_sf"/>
</dbReference>
<dbReference type="Gene3D" id="1.10.1280.10">
    <property type="entry name" value="Di-copper center containing domain from catechol oxidase"/>
    <property type="match status" value="2"/>
</dbReference>
<dbReference type="PROSITE" id="PS50234">
    <property type="entry name" value="VWFA"/>
    <property type="match status" value="1"/>
</dbReference>
<dbReference type="GO" id="GO:0016491">
    <property type="term" value="F:oxidoreductase activity"/>
    <property type="evidence" value="ECO:0007669"/>
    <property type="project" value="InterPro"/>
</dbReference>
<dbReference type="RefSeq" id="WP_012633171.1">
    <property type="nucleotide sequence ID" value="NC_011891.1"/>
</dbReference>
<evidence type="ECO:0000313" key="5">
    <source>
        <dbReference type="EMBL" id="ACL65256.1"/>
    </source>
</evidence>